<evidence type="ECO:0000256" key="3">
    <source>
        <dbReference type="ARBA" id="ARBA00012076"/>
    </source>
</evidence>
<evidence type="ECO:0000256" key="8">
    <source>
        <dbReference type="ARBA" id="ARBA00023717"/>
    </source>
</evidence>
<dbReference type="InterPro" id="IPR014748">
    <property type="entry name" value="Enoyl-CoA_hydra_C"/>
</dbReference>
<dbReference type="PROSITE" id="PS00166">
    <property type="entry name" value="ENOYL_COA_HYDRATASE"/>
    <property type="match status" value="1"/>
</dbReference>
<accession>D1C848</accession>
<dbReference type="FunFam" id="3.90.226.10:FF:000019">
    <property type="entry name" value="Enoyl-CoA hydratase, mitochondrial"/>
    <property type="match status" value="1"/>
</dbReference>
<dbReference type="KEGG" id="sti:Sthe_2576"/>
<evidence type="ECO:0000256" key="7">
    <source>
        <dbReference type="ARBA" id="ARBA00023709"/>
    </source>
</evidence>
<dbReference type="eggNOG" id="COG1024">
    <property type="taxonomic scope" value="Bacteria"/>
</dbReference>
<evidence type="ECO:0000256" key="6">
    <source>
        <dbReference type="ARBA" id="ARBA00023239"/>
    </source>
</evidence>
<evidence type="ECO:0000256" key="4">
    <source>
        <dbReference type="ARBA" id="ARBA00022832"/>
    </source>
</evidence>
<keyword evidence="4" id="KW-0276">Fatty acid metabolism</keyword>
<dbReference type="InterPro" id="IPR001753">
    <property type="entry name" value="Enoyl-CoA_hydra/iso"/>
</dbReference>
<dbReference type="Gene3D" id="3.90.226.10">
    <property type="entry name" value="2-enoyl-CoA Hydratase, Chain A, domain 1"/>
    <property type="match status" value="1"/>
</dbReference>
<keyword evidence="10" id="KW-0413">Isomerase</keyword>
<dbReference type="SUPFAM" id="SSF52096">
    <property type="entry name" value="ClpP/crotonase"/>
    <property type="match status" value="1"/>
</dbReference>
<dbReference type="InterPro" id="IPR029045">
    <property type="entry name" value="ClpP/crotonase-like_dom_sf"/>
</dbReference>
<keyword evidence="6" id="KW-0456">Lyase</keyword>
<dbReference type="Proteomes" id="UP000002027">
    <property type="component" value="Chromosome 2"/>
</dbReference>
<dbReference type="HOGENOM" id="CLU_009834_7_6_0"/>
<gene>
    <name evidence="10" type="ordered locus">Sthe_2576</name>
</gene>
<dbReference type="PANTHER" id="PTHR11941:SF54">
    <property type="entry name" value="ENOYL-COA HYDRATASE, MITOCHONDRIAL"/>
    <property type="match status" value="1"/>
</dbReference>
<evidence type="ECO:0000256" key="2">
    <source>
        <dbReference type="ARBA" id="ARBA00005254"/>
    </source>
</evidence>
<dbReference type="RefSeq" id="WP_012873030.1">
    <property type="nucleotide sequence ID" value="NC_013524.1"/>
</dbReference>
<keyword evidence="5" id="KW-0443">Lipid metabolism</keyword>
<dbReference type="GO" id="GO:0006635">
    <property type="term" value="P:fatty acid beta-oxidation"/>
    <property type="evidence" value="ECO:0007669"/>
    <property type="project" value="TreeGrafter"/>
</dbReference>
<name>D1C848_SPHTD</name>
<comment type="function">
    <text evidence="1">Could possibly oxidize fatty acids using specific components.</text>
</comment>
<dbReference type="GO" id="GO:0004300">
    <property type="term" value="F:enoyl-CoA hydratase activity"/>
    <property type="evidence" value="ECO:0007669"/>
    <property type="project" value="UniProtKB-EC"/>
</dbReference>
<comment type="similarity">
    <text evidence="2 9">Belongs to the enoyl-CoA hydratase/isomerase family.</text>
</comment>
<reference evidence="11" key="1">
    <citation type="submission" date="2009-11" db="EMBL/GenBank/DDBJ databases">
        <title>The complete chromosome 2 of Sphaerobacter thermophilus DSM 20745.</title>
        <authorList>
            <person name="Lucas S."/>
            <person name="Copeland A."/>
            <person name="Lapidus A."/>
            <person name="Glavina del Rio T."/>
            <person name="Dalin E."/>
            <person name="Tice H."/>
            <person name="Bruce D."/>
            <person name="Goodwin L."/>
            <person name="Pitluck S."/>
            <person name="Kyrpides N."/>
            <person name="Mavromatis K."/>
            <person name="Ivanova N."/>
            <person name="Mikhailova N."/>
            <person name="LaButti K.M."/>
            <person name="Clum A."/>
            <person name="Sun H.I."/>
            <person name="Brettin T."/>
            <person name="Detter J.C."/>
            <person name="Han C."/>
            <person name="Larimer F."/>
            <person name="Land M."/>
            <person name="Hauser L."/>
            <person name="Markowitz V."/>
            <person name="Cheng J.F."/>
            <person name="Hugenholtz P."/>
            <person name="Woyke T."/>
            <person name="Wu D."/>
            <person name="Steenblock K."/>
            <person name="Schneider S."/>
            <person name="Pukall R."/>
            <person name="Goeker M."/>
            <person name="Klenk H.P."/>
            <person name="Eisen J.A."/>
        </authorList>
    </citation>
    <scope>NUCLEOTIDE SEQUENCE [LARGE SCALE GENOMIC DNA]</scope>
    <source>
        <strain evidence="11">ATCC 49802 / DSM 20745 / S 6022</strain>
    </source>
</reference>
<dbReference type="PANTHER" id="PTHR11941">
    <property type="entry name" value="ENOYL-COA HYDRATASE-RELATED"/>
    <property type="match status" value="1"/>
</dbReference>
<keyword evidence="11" id="KW-1185">Reference proteome</keyword>
<dbReference type="OrthoDB" id="9777977at2"/>
<evidence type="ECO:0000256" key="1">
    <source>
        <dbReference type="ARBA" id="ARBA00002994"/>
    </source>
</evidence>
<comment type="catalytic activity">
    <reaction evidence="7">
        <text>a (3S)-3-hydroxyacyl-CoA = a (2E)-enoyl-CoA + H2O</text>
        <dbReference type="Rhea" id="RHEA:16105"/>
        <dbReference type="ChEBI" id="CHEBI:15377"/>
        <dbReference type="ChEBI" id="CHEBI:57318"/>
        <dbReference type="ChEBI" id="CHEBI:58856"/>
        <dbReference type="EC" id="4.2.1.17"/>
    </reaction>
</comment>
<protein>
    <recommendedName>
        <fullName evidence="3">enoyl-CoA hydratase</fullName>
        <ecNumber evidence="3">4.2.1.17</ecNumber>
    </recommendedName>
</protein>
<dbReference type="InParanoid" id="D1C848"/>
<evidence type="ECO:0000256" key="9">
    <source>
        <dbReference type="RuleBase" id="RU003707"/>
    </source>
</evidence>
<evidence type="ECO:0000313" key="10">
    <source>
        <dbReference type="EMBL" id="ACZ39991.1"/>
    </source>
</evidence>
<dbReference type="InterPro" id="IPR018376">
    <property type="entry name" value="Enoyl-CoA_hyd/isom_CS"/>
</dbReference>
<dbReference type="GO" id="GO:0016853">
    <property type="term" value="F:isomerase activity"/>
    <property type="evidence" value="ECO:0007669"/>
    <property type="project" value="UniProtKB-KW"/>
</dbReference>
<dbReference type="EMBL" id="CP001824">
    <property type="protein sequence ID" value="ACZ39991.1"/>
    <property type="molecule type" value="Genomic_DNA"/>
</dbReference>
<proteinExistence type="inferred from homology"/>
<sequence length="260" mass="28275">MGVTYETLIVEKLDGRVGLIRLNRPERLNALNQALMRELVQAVAAFDQDDEVGVIVLTGNEAAFAAGADVTEMDGAGVADMLSGYCFDEWEQLRRTRKPMIAAVSGWALGGGCELAMLCDMIVASETARFGQPEINLGIMPGAGGTQRLTRQVGKYLAMEMVLAGRQLTAAEAERFGLVNRVVPVEVYLDAAIELARTVAAKAPLAVQLAKEAILRGQDVPLEAGLAHERHNFYLLFGTADKQEGIRAFLEKRRAEWQGR</sequence>
<comment type="catalytic activity">
    <reaction evidence="8">
        <text>a 4-saturated-(3S)-3-hydroxyacyl-CoA = a (3E)-enoyl-CoA + H2O</text>
        <dbReference type="Rhea" id="RHEA:20724"/>
        <dbReference type="ChEBI" id="CHEBI:15377"/>
        <dbReference type="ChEBI" id="CHEBI:58521"/>
        <dbReference type="ChEBI" id="CHEBI:137480"/>
        <dbReference type="EC" id="4.2.1.17"/>
    </reaction>
</comment>
<dbReference type="Pfam" id="PF00378">
    <property type="entry name" value="ECH_1"/>
    <property type="match status" value="1"/>
</dbReference>
<dbReference type="Gene3D" id="1.10.12.10">
    <property type="entry name" value="Lyase 2-enoyl-coa Hydratase, Chain A, domain 2"/>
    <property type="match status" value="1"/>
</dbReference>
<dbReference type="CDD" id="cd06558">
    <property type="entry name" value="crotonase-like"/>
    <property type="match status" value="1"/>
</dbReference>
<organism evidence="10 11">
    <name type="scientific">Sphaerobacter thermophilus (strain ATCC 49802 / DSM 20745 / KCCM 41009 / NCIMB 13125 / S 6022)</name>
    <dbReference type="NCBI Taxonomy" id="479434"/>
    <lineage>
        <taxon>Bacteria</taxon>
        <taxon>Pseudomonadati</taxon>
        <taxon>Thermomicrobiota</taxon>
        <taxon>Thermomicrobia</taxon>
        <taxon>Sphaerobacterales</taxon>
        <taxon>Sphaerobacterineae</taxon>
        <taxon>Sphaerobacteraceae</taxon>
        <taxon>Sphaerobacter</taxon>
    </lineage>
</organism>
<dbReference type="FunFam" id="1.10.12.10:FF:000001">
    <property type="entry name" value="Probable enoyl-CoA hydratase, mitochondrial"/>
    <property type="match status" value="1"/>
</dbReference>
<evidence type="ECO:0000256" key="5">
    <source>
        <dbReference type="ARBA" id="ARBA00023098"/>
    </source>
</evidence>
<dbReference type="STRING" id="479434.Sthe_2576"/>
<reference evidence="10 11" key="2">
    <citation type="journal article" date="2010" name="Stand. Genomic Sci.">
        <title>Complete genome sequence of Desulfohalobium retbaense type strain (HR(100)).</title>
        <authorList>
            <person name="Spring S."/>
            <person name="Nolan M."/>
            <person name="Lapidus A."/>
            <person name="Glavina Del Rio T."/>
            <person name="Copeland A."/>
            <person name="Tice H."/>
            <person name="Cheng J.F."/>
            <person name="Lucas S."/>
            <person name="Land M."/>
            <person name="Chen F."/>
            <person name="Bruce D."/>
            <person name="Goodwin L."/>
            <person name="Pitluck S."/>
            <person name="Ivanova N."/>
            <person name="Mavromatis K."/>
            <person name="Mikhailova N."/>
            <person name="Pati A."/>
            <person name="Chen A."/>
            <person name="Palaniappan K."/>
            <person name="Hauser L."/>
            <person name="Chang Y.J."/>
            <person name="Jeffries C.D."/>
            <person name="Munk C."/>
            <person name="Kiss H."/>
            <person name="Chain P."/>
            <person name="Han C."/>
            <person name="Brettin T."/>
            <person name="Detter J.C."/>
            <person name="Schuler E."/>
            <person name="Goker M."/>
            <person name="Rohde M."/>
            <person name="Bristow J."/>
            <person name="Eisen J.A."/>
            <person name="Markowitz V."/>
            <person name="Hugenholtz P."/>
            <person name="Kyrpides N.C."/>
            <person name="Klenk H.P."/>
        </authorList>
    </citation>
    <scope>NUCLEOTIDE SEQUENCE [LARGE SCALE GENOMIC DNA]</scope>
    <source>
        <strain evidence="11">ATCC 49802 / DSM 20745 / S 6022</strain>
    </source>
</reference>
<dbReference type="AlphaFoldDB" id="D1C848"/>
<dbReference type="EC" id="4.2.1.17" evidence="3"/>
<evidence type="ECO:0000313" key="11">
    <source>
        <dbReference type="Proteomes" id="UP000002027"/>
    </source>
</evidence>